<sequence>MSAPIKFPFRPRGGQPREDTTPKRGLRRYLLELKESNKEFWLSGHAVFKLLSLGCMISALDYFETMLPHPVLILLICMEAAICIFFIFLNTLAINRYIPFVFWPMALLVSRDPSVLRKTTSTGGKEKRMQMRTFESRTHRRQSEKDGARVLSEGAEEISFSLVKGKARQSVHVSPTIRTPK</sequence>
<evidence type="ECO:0000313" key="3">
    <source>
        <dbReference type="Ensembl" id="ENSMSIP00000028159.1"/>
    </source>
</evidence>
<dbReference type="AlphaFoldDB" id="A0A8C6HXB0"/>
<keyword evidence="4" id="KW-1185">Reference proteome</keyword>
<keyword evidence="2" id="KW-0472">Membrane</keyword>
<evidence type="ECO:0000256" key="1">
    <source>
        <dbReference type="SAM" id="MobiDB-lite"/>
    </source>
</evidence>
<feature type="region of interest" description="Disordered" evidence="1">
    <location>
        <begin position="119"/>
        <end position="149"/>
    </location>
</feature>
<evidence type="ECO:0000313" key="4">
    <source>
        <dbReference type="Proteomes" id="UP000694415"/>
    </source>
</evidence>
<keyword evidence="2" id="KW-0812">Transmembrane</keyword>
<feature type="transmembrane region" description="Helical" evidence="2">
    <location>
        <begin position="40"/>
        <end position="60"/>
    </location>
</feature>
<protein>
    <recommendedName>
        <fullName evidence="5">CKLF-like MARVEL transmembrane domain-containing protein 2A</fullName>
    </recommendedName>
</protein>
<dbReference type="Ensembl" id="ENSMSIT00000035502.1">
    <property type="protein sequence ID" value="ENSMSIP00000028159.1"/>
    <property type="gene ID" value="ENSMSIG00000023670.1"/>
</dbReference>
<feature type="transmembrane region" description="Helical" evidence="2">
    <location>
        <begin position="72"/>
        <end position="93"/>
    </location>
</feature>
<reference evidence="3" key="1">
    <citation type="submission" date="2025-08" db="UniProtKB">
        <authorList>
            <consortium name="Ensembl"/>
        </authorList>
    </citation>
    <scope>IDENTIFICATION</scope>
</reference>
<evidence type="ECO:0000256" key="2">
    <source>
        <dbReference type="SAM" id="Phobius"/>
    </source>
</evidence>
<organism evidence="3 4">
    <name type="scientific">Mus spicilegus</name>
    <name type="common">Mound-building mouse</name>
    <dbReference type="NCBI Taxonomy" id="10103"/>
    <lineage>
        <taxon>Eukaryota</taxon>
        <taxon>Metazoa</taxon>
        <taxon>Chordata</taxon>
        <taxon>Craniata</taxon>
        <taxon>Vertebrata</taxon>
        <taxon>Euteleostomi</taxon>
        <taxon>Mammalia</taxon>
        <taxon>Eutheria</taxon>
        <taxon>Euarchontoglires</taxon>
        <taxon>Glires</taxon>
        <taxon>Rodentia</taxon>
        <taxon>Myomorpha</taxon>
        <taxon>Muroidea</taxon>
        <taxon>Muridae</taxon>
        <taxon>Murinae</taxon>
        <taxon>Mus</taxon>
        <taxon>Mus</taxon>
    </lineage>
</organism>
<dbReference type="GeneTree" id="ENSGT00390000005715"/>
<proteinExistence type="predicted"/>
<dbReference type="Proteomes" id="UP000694415">
    <property type="component" value="Unplaced"/>
</dbReference>
<feature type="compositionally biased region" description="Basic and acidic residues" evidence="1">
    <location>
        <begin position="124"/>
        <end position="148"/>
    </location>
</feature>
<name>A0A8C6HXB0_MUSSI</name>
<keyword evidence="2" id="KW-1133">Transmembrane helix</keyword>
<reference evidence="3" key="2">
    <citation type="submission" date="2025-09" db="UniProtKB">
        <authorList>
            <consortium name="Ensembl"/>
        </authorList>
    </citation>
    <scope>IDENTIFICATION</scope>
</reference>
<evidence type="ECO:0008006" key="5">
    <source>
        <dbReference type="Google" id="ProtNLM"/>
    </source>
</evidence>
<accession>A0A8C6HXB0</accession>